<name>A0A0F9C9P5_9ZZZZ</name>
<gene>
    <name evidence="3" type="ORF">LCGC14_2429250</name>
</gene>
<dbReference type="PANTHER" id="PTHR43365:SF1">
    <property type="entry name" value="ACETYL-COA C-ACYLTRANSFERASE"/>
    <property type="match status" value="1"/>
</dbReference>
<dbReference type="SUPFAM" id="SSF53901">
    <property type="entry name" value="Thiolase-like"/>
    <property type="match status" value="1"/>
</dbReference>
<keyword evidence="1" id="KW-0808">Transferase</keyword>
<proteinExistence type="predicted"/>
<evidence type="ECO:0000256" key="1">
    <source>
        <dbReference type="ARBA" id="ARBA00022679"/>
    </source>
</evidence>
<feature type="domain" description="Thiolase N-terminal" evidence="2">
    <location>
        <begin position="5"/>
        <end position="149"/>
    </location>
</feature>
<dbReference type="InterPro" id="IPR016039">
    <property type="entry name" value="Thiolase-like"/>
</dbReference>
<dbReference type="GO" id="GO:0016747">
    <property type="term" value="F:acyltransferase activity, transferring groups other than amino-acyl groups"/>
    <property type="evidence" value="ECO:0007669"/>
    <property type="project" value="InterPro"/>
</dbReference>
<dbReference type="Pfam" id="PF00108">
    <property type="entry name" value="Thiolase_N"/>
    <property type="match status" value="1"/>
</dbReference>
<reference evidence="3" key="1">
    <citation type="journal article" date="2015" name="Nature">
        <title>Complex archaea that bridge the gap between prokaryotes and eukaryotes.</title>
        <authorList>
            <person name="Spang A."/>
            <person name="Saw J.H."/>
            <person name="Jorgensen S.L."/>
            <person name="Zaremba-Niedzwiedzka K."/>
            <person name="Martijn J."/>
            <person name="Lind A.E."/>
            <person name="van Eijk R."/>
            <person name="Schleper C."/>
            <person name="Guy L."/>
            <person name="Ettema T.J."/>
        </authorList>
    </citation>
    <scope>NUCLEOTIDE SEQUENCE</scope>
</reference>
<dbReference type="InterPro" id="IPR020615">
    <property type="entry name" value="Thiolase_acyl_enz_int_AS"/>
</dbReference>
<dbReference type="InterPro" id="IPR020616">
    <property type="entry name" value="Thiolase_N"/>
</dbReference>
<dbReference type="PANTHER" id="PTHR43365">
    <property type="entry name" value="BLR7806 PROTEIN"/>
    <property type="match status" value="1"/>
</dbReference>
<evidence type="ECO:0000313" key="3">
    <source>
        <dbReference type="EMBL" id="KKL23052.1"/>
    </source>
</evidence>
<protein>
    <recommendedName>
        <fullName evidence="2">Thiolase N-terminal domain-containing protein</fullName>
    </recommendedName>
</protein>
<organism evidence="3">
    <name type="scientific">marine sediment metagenome</name>
    <dbReference type="NCBI Taxonomy" id="412755"/>
    <lineage>
        <taxon>unclassified sequences</taxon>
        <taxon>metagenomes</taxon>
        <taxon>ecological metagenomes</taxon>
    </lineage>
</organism>
<dbReference type="PROSITE" id="PS00098">
    <property type="entry name" value="THIOLASE_1"/>
    <property type="match status" value="1"/>
</dbReference>
<sequence length="177" mass="19712">MREAVVVDMVRTPFGRAGQRGVFRDITHVELVTPLLKSLLERNKLPAEEVDEVLMGSVGIAGMLTRSRHYLFEAGLPFTISATDMNKQCGSSLQAVAQGAFAIKCDMSDVILAGGIETMDHVQPIPPGDERNLGQVQTAEVMAKEMLPTSWPDEKKTEWTKRWYEVTEPWIMDMGMT</sequence>
<dbReference type="Gene3D" id="3.40.47.10">
    <property type="match status" value="1"/>
</dbReference>
<evidence type="ECO:0000259" key="2">
    <source>
        <dbReference type="Pfam" id="PF00108"/>
    </source>
</evidence>
<accession>A0A0F9C9P5</accession>
<dbReference type="AlphaFoldDB" id="A0A0F9C9P5"/>
<feature type="non-terminal residue" evidence="3">
    <location>
        <position position="177"/>
    </location>
</feature>
<dbReference type="EMBL" id="LAZR01037117">
    <property type="protein sequence ID" value="KKL23052.1"/>
    <property type="molecule type" value="Genomic_DNA"/>
</dbReference>
<comment type="caution">
    <text evidence="3">The sequence shown here is derived from an EMBL/GenBank/DDBJ whole genome shotgun (WGS) entry which is preliminary data.</text>
</comment>